<sequence>MELSDLATRLPPRKRLLAGLKNPNPNIHLELPAQLTSTETGFRIREIINSHNLSPEEAIRSLKSIALAASEAAAAARIVAMEKAAVAEKAKENAKKALQLLDSLSSGKKNERKVRGRPKLKKKQVSMEVLCNAEELANRSRVRKKVTQLTSSESRVRVRDSDEEVAKKLHRAMNSSPRISTCKEKVVVCAKADFDEGGNEKCPMERPRVKRKRLFLNRVDEREAKRLKPKTSFVDCREKIENQNSSKDGSNSNKLTSVWRCIKFKTSKCASDTKILHRTGTKASAIVEAE</sequence>
<proteinExistence type="predicted"/>
<gene>
    <name evidence="1" type="ORF">FCM35_KLT10157</name>
</gene>
<dbReference type="OrthoDB" id="1910495at2759"/>
<keyword evidence="2" id="KW-1185">Reference proteome</keyword>
<dbReference type="EMBL" id="SWLB01000002">
    <property type="protein sequence ID" value="KAF3341313.1"/>
    <property type="molecule type" value="Genomic_DNA"/>
</dbReference>
<reference evidence="1" key="1">
    <citation type="submission" date="2020-01" db="EMBL/GenBank/DDBJ databases">
        <title>Genome sequence of Kobresia littledalei, the first chromosome-level genome in the family Cyperaceae.</title>
        <authorList>
            <person name="Qu G."/>
        </authorList>
    </citation>
    <scope>NUCLEOTIDE SEQUENCE</scope>
    <source>
        <strain evidence="1">C.B.Clarke</strain>
        <tissue evidence="1">Leaf</tissue>
    </source>
</reference>
<organism evidence="1 2">
    <name type="scientific">Carex littledalei</name>
    <dbReference type="NCBI Taxonomy" id="544730"/>
    <lineage>
        <taxon>Eukaryota</taxon>
        <taxon>Viridiplantae</taxon>
        <taxon>Streptophyta</taxon>
        <taxon>Embryophyta</taxon>
        <taxon>Tracheophyta</taxon>
        <taxon>Spermatophyta</taxon>
        <taxon>Magnoliopsida</taxon>
        <taxon>Liliopsida</taxon>
        <taxon>Poales</taxon>
        <taxon>Cyperaceae</taxon>
        <taxon>Cyperoideae</taxon>
        <taxon>Cariceae</taxon>
        <taxon>Carex</taxon>
        <taxon>Carex subgen. Euthyceras</taxon>
    </lineage>
</organism>
<name>A0A833RJY5_9POAL</name>
<evidence type="ECO:0000313" key="1">
    <source>
        <dbReference type="EMBL" id="KAF3341313.1"/>
    </source>
</evidence>
<dbReference type="AlphaFoldDB" id="A0A833RJY5"/>
<dbReference type="PANTHER" id="PTHR35477">
    <property type="entry name" value="OS06G0728500 PROTEIN"/>
    <property type="match status" value="1"/>
</dbReference>
<dbReference type="Proteomes" id="UP000623129">
    <property type="component" value="Unassembled WGS sequence"/>
</dbReference>
<accession>A0A833RJY5</accession>
<dbReference type="PANTHER" id="PTHR35477:SF1">
    <property type="entry name" value="OS06G0728500 PROTEIN"/>
    <property type="match status" value="1"/>
</dbReference>
<protein>
    <submittedName>
        <fullName evidence="1">Uncharacterized protein</fullName>
    </submittedName>
</protein>
<evidence type="ECO:0000313" key="2">
    <source>
        <dbReference type="Proteomes" id="UP000623129"/>
    </source>
</evidence>
<comment type="caution">
    <text evidence="1">The sequence shown here is derived from an EMBL/GenBank/DDBJ whole genome shotgun (WGS) entry which is preliminary data.</text>
</comment>